<accession>U3PAF9</accession>
<protein>
    <submittedName>
        <fullName evidence="1">Uncharacterized protein</fullName>
    </submittedName>
</protein>
<dbReference type="Proteomes" id="UP000016743">
    <property type="component" value="Chromosome"/>
</dbReference>
<keyword evidence="2" id="KW-1185">Reference proteome</keyword>
<sequence length="77" mass="8057">MGRAEAVTPLRRVWLVPGQTAPVQRASHAMTETARAGARAPVAVSPRWMVAGVGGCAETAAARLAPARTRMDGCRFA</sequence>
<name>U3PAF9_LEIXC</name>
<evidence type="ECO:0000313" key="2">
    <source>
        <dbReference type="Proteomes" id="UP000016743"/>
    </source>
</evidence>
<proteinExistence type="predicted"/>
<dbReference type="HOGENOM" id="CLU_2633734_0_0_11"/>
<reference evidence="1 2" key="1">
    <citation type="journal article" date="2013" name="Genome Announc.">
        <title>Complete Genome Sequence of Leifsonia xyli subsp. cynodontis Strain DSM46306, a Gram-Positive Bacterial Pathogen of Grasses.</title>
        <authorList>
            <person name="Monteiro-Vitorello C.B."/>
            <person name="Zerillo M.M."/>
            <person name="Van Sluys M.A."/>
            <person name="Camargo L.E."/>
            <person name="Kitajima J.P."/>
        </authorList>
    </citation>
    <scope>NUCLEOTIDE SEQUENCE [LARGE SCALE GENOMIC DNA]</scope>
    <source>
        <strain evidence="1 2">DSM 46306</strain>
    </source>
</reference>
<dbReference type="STRING" id="1389489.O159_01860"/>
<organism evidence="1 2">
    <name type="scientific">Leifsonia xyli subsp. cynodontis DSM 46306</name>
    <dbReference type="NCBI Taxonomy" id="1389489"/>
    <lineage>
        <taxon>Bacteria</taxon>
        <taxon>Bacillati</taxon>
        <taxon>Actinomycetota</taxon>
        <taxon>Actinomycetes</taxon>
        <taxon>Micrococcales</taxon>
        <taxon>Microbacteriaceae</taxon>
        <taxon>Leifsonia</taxon>
    </lineage>
</organism>
<gene>
    <name evidence="1" type="ORF">O159_01860</name>
</gene>
<dbReference type="KEGG" id="lxy:O159_01860"/>
<evidence type="ECO:0000313" key="1">
    <source>
        <dbReference type="EMBL" id="AGW40433.1"/>
    </source>
</evidence>
<dbReference type="AlphaFoldDB" id="U3PAF9"/>
<dbReference type="EMBL" id="CP006734">
    <property type="protein sequence ID" value="AGW40433.1"/>
    <property type="molecule type" value="Genomic_DNA"/>
</dbReference>